<accession>A0A2N9AXT6</accession>
<sequence length="65" mass="7326">MQAGTDGSFVLIEPGDEALDHPSTARSGLVQPLLERRETGRLDPRNDEEHQEDRAALRIVRSRYP</sequence>
<reference evidence="3" key="1">
    <citation type="submission" date="2017-10" db="EMBL/GenBank/DDBJ databases">
        <authorList>
            <person name="Regsiter A."/>
            <person name="William W."/>
        </authorList>
    </citation>
    <scope>NUCLEOTIDE SEQUENCE [LARGE SCALE GENOMIC DNA]</scope>
</reference>
<feature type="compositionally biased region" description="Basic and acidic residues" evidence="1">
    <location>
        <begin position="34"/>
        <end position="56"/>
    </location>
</feature>
<feature type="region of interest" description="Disordered" evidence="1">
    <location>
        <begin position="1"/>
        <end position="65"/>
    </location>
</feature>
<dbReference type="Proteomes" id="UP000233769">
    <property type="component" value="Chromosome tk0001"/>
</dbReference>
<evidence type="ECO:0000313" key="2">
    <source>
        <dbReference type="EMBL" id="SOR32134.1"/>
    </source>
</evidence>
<protein>
    <submittedName>
        <fullName evidence="2">Uncharacterized protein</fullName>
    </submittedName>
</protein>
<evidence type="ECO:0000256" key="1">
    <source>
        <dbReference type="SAM" id="MobiDB-lite"/>
    </source>
</evidence>
<evidence type="ECO:0000313" key="3">
    <source>
        <dbReference type="Proteomes" id="UP000233769"/>
    </source>
</evidence>
<name>A0A2N9AXT6_METEX</name>
<dbReference type="AlphaFoldDB" id="A0A2N9AXT6"/>
<dbReference type="EMBL" id="LT962688">
    <property type="protein sequence ID" value="SOR32134.1"/>
    <property type="molecule type" value="Genomic_DNA"/>
</dbReference>
<proteinExistence type="predicted"/>
<gene>
    <name evidence="2" type="ORF">TK0001_5568</name>
</gene>
<organism evidence="2 3">
    <name type="scientific">Methylorubrum extorquens</name>
    <name type="common">Methylobacterium dichloromethanicum</name>
    <name type="synonym">Methylobacterium extorquens</name>
    <dbReference type="NCBI Taxonomy" id="408"/>
    <lineage>
        <taxon>Bacteria</taxon>
        <taxon>Pseudomonadati</taxon>
        <taxon>Pseudomonadota</taxon>
        <taxon>Alphaproteobacteria</taxon>
        <taxon>Hyphomicrobiales</taxon>
        <taxon>Methylobacteriaceae</taxon>
        <taxon>Methylorubrum</taxon>
    </lineage>
</organism>